<sequence>MAQAALEENSPNVSTEPPSHESPSPLDASHHDEISSQPVHTVAVSSTSENSISKNRNEAVQTCVECQSSDLTDVTSATDVERHRNEEPQVSPDVPSEDDEPEVGHLLEDPDLSSSSPAAAKHGTLHQNRLYTSLVNLLGRCSDIITVLAGDTWWPEAVALGFSAACLVAIVVSLLQYDGKEIPQLASGITLNTMISILTAGSKSALIFAVTATMGQCKWTWFMTKNHETRPFRDIYTLDDATRGPSGALKTLLQSTVLSLTSIGAVIVIFGLALDPSIQQLVSYPLRPSNSSLDATTRRANAILSAPQNEDFSAGFYGIPFQRTPFCPTGNCTWEPFQSIGWCGKCEGNTAGMKTSGCDFSMRDVINNAQEVTRNCTFALPVGEPFTATFQATSSGSDPTEISSWVAHLNYTPIWSLSTVKDNASLYSYLDGSHEILGQTNPLVAIGHTNLLDLVIGESPDFHLDTSFGEMVNSFNASTCILTPCAREYHISIVNGQSTVEITKEDYGVLYAADPSQLVALGMPEDTKQKIFCWRPTSLQSEGIIYNEIGDSQQLFTNSTNATWCCAANDPFTIEHTVDQLLGFFDQSVSQVYTVHDDGHVSVTGITESSSGTVHDLYTLWAGDMSLVMDAFTNSLARSVLLTPNAQFWDGLVDFVHGTVWVQRAFVDVRWPWIALQVSLNFLAVVLLGLAMFYTRKHKLPLWKSSMAAITYHGLRDDMIDPLLLYTTVSEMDEAARRTSVWLGHGDGGRIMLRGT</sequence>
<accession>A0AA38XH59</accession>
<keyword evidence="4" id="KW-1185">Reference proteome</keyword>
<proteinExistence type="predicted"/>
<keyword evidence="2" id="KW-1133">Transmembrane helix</keyword>
<feature type="region of interest" description="Disordered" evidence="1">
    <location>
        <begin position="74"/>
        <end position="120"/>
    </location>
</feature>
<dbReference type="PANTHER" id="PTHR35394">
    <property type="entry name" value="DUF3176 DOMAIN-CONTAINING PROTEIN"/>
    <property type="match status" value="1"/>
</dbReference>
<feature type="transmembrane region" description="Helical" evidence="2">
    <location>
        <begin position="671"/>
        <end position="694"/>
    </location>
</feature>
<feature type="compositionally biased region" description="Polar residues" evidence="1">
    <location>
        <begin position="35"/>
        <end position="57"/>
    </location>
</feature>
<dbReference type="EMBL" id="JAPDRK010000004">
    <property type="protein sequence ID" value="KAJ9613390.1"/>
    <property type="molecule type" value="Genomic_DNA"/>
</dbReference>
<evidence type="ECO:0000313" key="4">
    <source>
        <dbReference type="Proteomes" id="UP001172673"/>
    </source>
</evidence>
<keyword evidence="2" id="KW-0472">Membrane</keyword>
<dbReference type="Proteomes" id="UP001172673">
    <property type="component" value="Unassembled WGS sequence"/>
</dbReference>
<gene>
    <name evidence="3" type="ORF">H2200_003332</name>
</gene>
<keyword evidence="2" id="KW-0812">Transmembrane</keyword>
<feature type="transmembrane region" description="Helical" evidence="2">
    <location>
        <begin position="252"/>
        <end position="274"/>
    </location>
</feature>
<feature type="transmembrane region" description="Helical" evidence="2">
    <location>
        <begin position="153"/>
        <end position="175"/>
    </location>
</feature>
<name>A0AA38XH59_9EURO</name>
<protein>
    <submittedName>
        <fullName evidence="3">Uncharacterized protein</fullName>
    </submittedName>
</protein>
<evidence type="ECO:0000313" key="3">
    <source>
        <dbReference type="EMBL" id="KAJ9613390.1"/>
    </source>
</evidence>
<dbReference type="Pfam" id="PF11374">
    <property type="entry name" value="DUF3176"/>
    <property type="match status" value="1"/>
</dbReference>
<dbReference type="InterPro" id="IPR021514">
    <property type="entry name" value="DUF3176"/>
</dbReference>
<evidence type="ECO:0000256" key="1">
    <source>
        <dbReference type="SAM" id="MobiDB-lite"/>
    </source>
</evidence>
<comment type="caution">
    <text evidence="3">The sequence shown here is derived from an EMBL/GenBank/DDBJ whole genome shotgun (WGS) entry which is preliminary data.</text>
</comment>
<dbReference type="AlphaFoldDB" id="A0AA38XH59"/>
<feature type="region of interest" description="Disordered" evidence="1">
    <location>
        <begin position="1"/>
        <end position="57"/>
    </location>
</feature>
<reference evidence="3" key="1">
    <citation type="submission" date="2022-10" db="EMBL/GenBank/DDBJ databases">
        <title>Culturing micro-colonial fungi from biological soil crusts in the Mojave desert and describing Neophaeococcomyces mojavensis, and introducing the new genera and species Taxawa tesnikishii.</title>
        <authorList>
            <person name="Kurbessoian T."/>
            <person name="Stajich J.E."/>
        </authorList>
    </citation>
    <scope>NUCLEOTIDE SEQUENCE</scope>
    <source>
        <strain evidence="3">TK_41</strain>
    </source>
</reference>
<dbReference type="PANTHER" id="PTHR35394:SF5">
    <property type="entry name" value="DUF3176 DOMAIN-CONTAINING PROTEIN"/>
    <property type="match status" value="1"/>
</dbReference>
<evidence type="ECO:0000256" key="2">
    <source>
        <dbReference type="SAM" id="Phobius"/>
    </source>
</evidence>
<feature type="compositionally biased region" description="Low complexity" evidence="1">
    <location>
        <begin position="14"/>
        <end position="25"/>
    </location>
</feature>
<organism evidence="3 4">
    <name type="scientific">Cladophialophora chaetospira</name>
    <dbReference type="NCBI Taxonomy" id="386627"/>
    <lineage>
        <taxon>Eukaryota</taxon>
        <taxon>Fungi</taxon>
        <taxon>Dikarya</taxon>
        <taxon>Ascomycota</taxon>
        <taxon>Pezizomycotina</taxon>
        <taxon>Eurotiomycetes</taxon>
        <taxon>Chaetothyriomycetidae</taxon>
        <taxon>Chaetothyriales</taxon>
        <taxon>Herpotrichiellaceae</taxon>
        <taxon>Cladophialophora</taxon>
    </lineage>
</organism>